<dbReference type="InterPro" id="IPR020103">
    <property type="entry name" value="PsdUridine_synth_cat_dom_sf"/>
</dbReference>
<evidence type="ECO:0000256" key="3">
    <source>
        <dbReference type="ARBA" id="ARBA00022694"/>
    </source>
</evidence>
<dbReference type="Proteomes" id="UP001165524">
    <property type="component" value="Unassembled WGS sequence"/>
</dbReference>
<evidence type="ECO:0000256" key="5">
    <source>
        <dbReference type="ARBA" id="ARBA00036184"/>
    </source>
</evidence>
<dbReference type="PANTHER" id="PTHR21600">
    <property type="entry name" value="MITOCHONDRIAL RNA PSEUDOURIDINE SYNTHASE"/>
    <property type="match status" value="1"/>
</dbReference>
<dbReference type="PROSITE" id="PS01129">
    <property type="entry name" value="PSI_RLU"/>
    <property type="match status" value="1"/>
</dbReference>
<dbReference type="InterPro" id="IPR006224">
    <property type="entry name" value="PsdUridine_synth_RluA-like_CS"/>
</dbReference>
<gene>
    <name evidence="17" type="ORF">MU846_01790</name>
</gene>
<evidence type="ECO:0000256" key="13">
    <source>
        <dbReference type="ARBA" id="ARBA00042844"/>
    </source>
</evidence>
<organism evidence="17 18">
    <name type="scientific">Alcanivorax quisquiliarum</name>
    <dbReference type="NCBI Taxonomy" id="2933565"/>
    <lineage>
        <taxon>Bacteria</taxon>
        <taxon>Pseudomonadati</taxon>
        <taxon>Pseudomonadota</taxon>
        <taxon>Gammaproteobacteria</taxon>
        <taxon>Oceanospirillales</taxon>
        <taxon>Alcanivoracaceae</taxon>
        <taxon>Alcanivorax</taxon>
    </lineage>
</organism>
<evidence type="ECO:0000256" key="15">
    <source>
        <dbReference type="ARBA" id="ARBA00043143"/>
    </source>
</evidence>
<dbReference type="EC" id="5.4.99.29" evidence="9"/>
<evidence type="ECO:0000256" key="12">
    <source>
        <dbReference type="ARBA" id="ARBA00042372"/>
    </source>
</evidence>
<dbReference type="Pfam" id="PF00849">
    <property type="entry name" value="PseudoU_synth_2"/>
    <property type="match status" value="1"/>
</dbReference>
<evidence type="ECO:0000259" key="16">
    <source>
        <dbReference type="Pfam" id="PF00849"/>
    </source>
</evidence>
<dbReference type="SUPFAM" id="SSF55120">
    <property type="entry name" value="Pseudouridine synthase"/>
    <property type="match status" value="1"/>
</dbReference>
<evidence type="ECO:0000313" key="18">
    <source>
        <dbReference type="Proteomes" id="UP001165524"/>
    </source>
</evidence>
<evidence type="ECO:0000256" key="7">
    <source>
        <dbReference type="ARBA" id="ARBA00037305"/>
    </source>
</evidence>
<feature type="domain" description="Pseudouridine synthase RsuA/RluA-like" evidence="16">
    <location>
        <begin position="26"/>
        <end position="173"/>
    </location>
</feature>
<accession>A0ABT0E3N9</accession>
<keyword evidence="4" id="KW-0413">Isomerase</keyword>
<comment type="caution">
    <text evidence="17">The sequence shown here is derived from an EMBL/GenBank/DDBJ whole genome shotgun (WGS) entry which is preliminary data.</text>
</comment>
<keyword evidence="18" id="KW-1185">Reference proteome</keyword>
<dbReference type="InterPro" id="IPR050188">
    <property type="entry name" value="RluA_PseudoU_synthase"/>
</dbReference>
<dbReference type="CDD" id="cd02869">
    <property type="entry name" value="PseudoU_synth_RluA_like"/>
    <property type="match status" value="1"/>
</dbReference>
<evidence type="ECO:0000256" key="1">
    <source>
        <dbReference type="ARBA" id="ARBA00010876"/>
    </source>
</evidence>
<comment type="catalytic activity">
    <reaction evidence="6">
        <text>uridine(746) in 23S rRNA = pseudouridine(746) in 23S rRNA</text>
        <dbReference type="Rhea" id="RHEA:42548"/>
        <dbReference type="Rhea" id="RHEA-COMP:10109"/>
        <dbReference type="Rhea" id="RHEA-COMP:10110"/>
        <dbReference type="ChEBI" id="CHEBI:65314"/>
        <dbReference type="ChEBI" id="CHEBI:65315"/>
        <dbReference type="EC" id="5.4.99.29"/>
    </reaction>
</comment>
<dbReference type="PANTHER" id="PTHR21600:SF91">
    <property type="entry name" value="DUAL-SPECIFICITY RNA PSEUDOURIDINE SYNTHASE RLUA"/>
    <property type="match status" value="1"/>
</dbReference>
<comment type="catalytic activity">
    <reaction evidence="5">
        <text>uridine(32) in tRNA = pseudouridine(32) in tRNA</text>
        <dbReference type="Rhea" id="RHEA:42544"/>
        <dbReference type="Rhea" id="RHEA-COMP:10107"/>
        <dbReference type="Rhea" id="RHEA-COMP:10108"/>
        <dbReference type="ChEBI" id="CHEBI:65314"/>
        <dbReference type="ChEBI" id="CHEBI:65315"/>
        <dbReference type="EC" id="5.4.99.28"/>
    </reaction>
</comment>
<evidence type="ECO:0000256" key="9">
    <source>
        <dbReference type="ARBA" id="ARBA00038945"/>
    </source>
</evidence>
<dbReference type="EC" id="5.4.99.28" evidence="8"/>
<dbReference type="InterPro" id="IPR006145">
    <property type="entry name" value="PsdUridine_synth_RsuA/RluA"/>
</dbReference>
<dbReference type="EMBL" id="JALKII010000001">
    <property type="protein sequence ID" value="MCK0536436.1"/>
    <property type="molecule type" value="Genomic_DNA"/>
</dbReference>
<sequence>MSSERPYYIVPPCHAPVRTLFRDAHCWVVEKPPLLLSVPGRGPENRDSVSWRLQQQEPEARVVHRLDLDTSGLMVFAIGIEPQRRLNRAFAEREVAKEYEAVVDGLVAQDEGEIRLPIIADWANRPRQKICHERGKASLTRYQVLARDTAENRTRLRLMPVTGRSHQLRIHMREIGHAILGCDLYAPPDVLARSERLLLHATHLGFKHPMTGDWQSFRSPVPF</sequence>
<keyword evidence="2" id="KW-0698">rRNA processing</keyword>
<reference evidence="17" key="1">
    <citation type="submission" date="2022-04" db="EMBL/GenBank/DDBJ databases">
        <title>Alcanivorax sp. CY1518 draft genome sequence.</title>
        <authorList>
            <person name="Zhao G."/>
            <person name="An M."/>
        </authorList>
    </citation>
    <scope>NUCLEOTIDE SEQUENCE</scope>
    <source>
        <strain evidence="17">CY1518</strain>
    </source>
</reference>
<dbReference type="RefSeq" id="WP_246947650.1">
    <property type="nucleotide sequence ID" value="NZ_JALKII010000001.1"/>
</dbReference>
<dbReference type="Gene3D" id="3.30.2350.10">
    <property type="entry name" value="Pseudouridine synthase"/>
    <property type="match status" value="1"/>
</dbReference>
<evidence type="ECO:0000256" key="2">
    <source>
        <dbReference type="ARBA" id="ARBA00022552"/>
    </source>
</evidence>
<proteinExistence type="inferred from homology"/>
<evidence type="ECO:0000256" key="10">
    <source>
        <dbReference type="ARBA" id="ARBA00039988"/>
    </source>
</evidence>
<evidence type="ECO:0000256" key="6">
    <source>
        <dbReference type="ARBA" id="ARBA00036916"/>
    </source>
</evidence>
<name>A0ABT0E3N9_9GAMM</name>
<evidence type="ECO:0000256" key="4">
    <source>
        <dbReference type="ARBA" id="ARBA00023235"/>
    </source>
</evidence>
<evidence type="ECO:0000313" key="17">
    <source>
        <dbReference type="EMBL" id="MCK0536436.1"/>
    </source>
</evidence>
<evidence type="ECO:0000256" key="8">
    <source>
        <dbReference type="ARBA" id="ARBA00038944"/>
    </source>
</evidence>
<evidence type="ECO:0000256" key="14">
    <source>
        <dbReference type="ARBA" id="ARBA00042883"/>
    </source>
</evidence>
<comment type="similarity">
    <text evidence="1">Belongs to the pseudouridine synthase RluA family.</text>
</comment>
<comment type="function">
    <text evidence="7">Dual specificity enzyme that catalyzes the synthesis of pseudouridine from uracil-746 in 23S ribosomal RNA and from uracil-32 in the anticodon stem and loop of transfer RNAs.</text>
</comment>
<keyword evidence="3" id="KW-0819">tRNA processing</keyword>
<evidence type="ECO:0000256" key="11">
    <source>
        <dbReference type="ARBA" id="ARBA00041266"/>
    </source>
</evidence>
<protein>
    <recommendedName>
        <fullName evidence="10">Dual-specificity RNA pseudouridine synthase RluA</fullName>
        <ecNumber evidence="8">5.4.99.28</ecNumber>
        <ecNumber evidence="9">5.4.99.29</ecNumber>
    </recommendedName>
    <alternativeName>
        <fullName evidence="11">23S rRNA pseudouridine(746) synthase</fullName>
    </alternativeName>
    <alternativeName>
        <fullName evidence="14">Ribosomal large subunit pseudouridine synthase A</fullName>
    </alternativeName>
    <alternativeName>
        <fullName evidence="13">rRNA pseudouridylate synthase A</fullName>
    </alternativeName>
    <alternativeName>
        <fullName evidence="15">rRNA-uridine isomerase A</fullName>
    </alternativeName>
    <alternativeName>
        <fullName evidence="12">tRNA pseudouridine(32) synthase</fullName>
    </alternativeName>
</protein>